<dbReference type="HOGENOM" id="CLU_003191_2_0_1"/>
<dbReference type="PANTHER" id="PTHR11319">
    <property type="entry name" value="G PROTEIN-COUPLED RECEPTOR-RELATED"/>
    <property type="match status" value="1"/>
</dbReference>
<dbReference type="InterPro" id="IPR011050">
    <property type="entry name" value="Pectin_lyase_fold/virulence"/>
</dbReference>
<dbReference type="EMBL" id="GG662696">
    <property type="protein sequence ID" value="EAR96235.2"/>
    <property type="molecule type" value="Genomic_DNA"/>
</dbReference>
<dbReference type="InParanoid" id="Q23I82"/>
<gene>
    <name evidence="1" type="ORF">TTHERM_01379950</name>
</gene>
<dbReference type="Gene3D" id="2.160.20.10">
    <property type="entry name" value="Single-stranded right-handed beta-helix, Pectin lyase-like"/>
    <property type="match status" value="1"/>
</dbReference>
<protein>
    <submittedName>
        <fullName evidence="1">Transmembrane protein</fullName>
    </submittedName>
</protein>
<evidence type="ECO:0000313" key="1">
    <source>
        <dbReference type="EMBL" id="EAR96235.2"/>
    </source>
</evidence>
<dbReference type="Proteomes" id="UP000009168">
    <property type="component" value="Unassembled WGS sequence"/>
</dbReference>
<accession>Q23I82</accession>
<dbReference type="PANTHER" id="PTHR11319:SF35">
    <property type="entry name" value="OUTER MEMBRANE PROTEIN PMPC-RELATED"/>
    <property type="match status" value="1"/>
</dbReference>
<sequence>MTDVIQQQDSSYEKNILMQFYGCNNLLLKNSSFKKNIGGVILKVSNQIQQDNNIIKLLNDVFNIDNLQVQKNSQPQMASIIQIQSSNVYIKDMDFSQNKGNCLAYGSQKCEINNSTFYDNRALDGGAIYFYGITNYIKIQNSTFRQNIAQGSGGSLLFEELNQNCLIIFDNKTKIISNAAKIGGGLRILSSQLDYQLPTGFPFKQNVCSNKAEIYGDDSTYNIQSILINKYKSLSNSDQNKNYTFQFENIQQTQLNSNYSGVIQIENFMSGGKIQLQIYFLDNYKRKINFSKDLLRQNKYPTRIQKELMELQINIESISSTNTQLIGDKQVNYLLYDEETSSFILTDLTISASIESQFNFKISTSMENIYSNFYPYLMVINFRPCILGEIVQSITSSIKVCQYCTLGTYSFEKPQSIPSSNLNQTQNNNTQQYLSNQCKLCPSSALFCEGNQIKLKNGYWRPNQTTDEIIQCNQVMNFCLPEESSSSIEGCAEGYVGALCSECDLQSKIWNKKGHMYAPSILKGVCSECSNMPLDFIQRQQ</sequence>
<dbReference type="InterPro" id="IPR012334">
    <property type="entry name" value="Pectin_lyas_fold"/>
</dbReference>
<dbReference type="SUPFAM" id="SSF51126">
    <property type="entry name" value="Pectin lyase-like"/>
    <property type="match status" value="1"/>
</dbReference>
<keyword evidence="2" id="KW-1185">Reference proteome</keyword>
<reference evidence="2" key="1">
    <citation type="journal article" date="2006" name="PLoS Biol.">
        <title>Macronuclear genome sequence of the ciliate Tetrahymena thermophila, a model eukaryote.</title>
        <authorList>
            <person name="Eisen J.A."/>
            <person name="Coyne R.S."/>
            <person name="Wu M."/>
            <person name="Wu D."/>
            <person name="Thiagarajan M."/>
            <person name="Wortman J.R."/>
            <person name="Badger J.H."/>
            <person name="Ren Q."/>
            <person name="Amedeo P."/>
            <person name="Jones K.M."/>
            <person name="Tallon L.J."/>
            <person name="Delcher A.L."/>
            <person name="Salzberg S.L."/>
            <person name="Silva J.C."/>
            <person name="Haas B.J."/>
            <person name="Majoros W.H."/>
            <person name="Farzad M."/>
            <person name="Carlton J.M."/>
            <person name="Smith R.K. Jr."/>
            <person name="Garg J."/>
            <person name="Pearlman R.E."/>
            <person name="Karrer K.M."/>
            <person name="Sun L."/>
            <person name="Manning G."/>
            <person name="Elde N.C."/>
            <person name="Turkewitz A.P."/>
            <person name="Asai D.J."/>
            <person name="Wilkes D.E."/>
            <person name="Wang Y."/>
            <person name="Cai H."/>
            <person name="Collins K."/>
            <person name="Stewart B.A."/>
            <person name="Lee S.R."/>
            <person name="Wilamowska K."/>
            <person name="Weinberg Z."/>
            <person name="Ruzzo W.L."/>
            <person name="Wloga D."/>
            <person name="Gaertig J."/>
            <person name="Frankel J."/>
            <person name="Tsao C.-C."/>
            <person name="Gorovsky M.A."/>
            <person name="Keeling P.J."/>
            <person name="Waller R.F."/>
            <person name="Patron N.J."/>
            <person name="Cherry J.M."/>
            <person name="Stover N.A."/>
            <person name="Krieger C.J."/>
            <person name="del Toro C."/>
            <person name="Ryder H.F."/>
            <person name="Williamson S.C."/>
            <person name="Barbeau R.A."/>
            <person name="Hamilton E.P."/>
            <person name="Orias E."/>
        </authorList>
    </citation>
    <scope>NUCLEOTIDE SEQUENCE [LARGE SCALE GENOMIC DNA]</scope>
    <source>
        <strain evidence="2">SB210</strain>
    </source>
</reference>
<dbReference type="AlphaFoldDB" id="Q23I82"/>
<dbReference type="RefSeq" id="XP_001016480.2">
    <property type="nucleotide sequence ID" value="XM_001016480.2"/>
</dbReference>
<proteinExistence type="predicted"/>
<keyword evidence="1" id="KW-0472">Membrane</keyword>
<dbReference type="KEGG" id="tet:TTHERM_01379950"/>
<evidence type="ECO:0000313" key="2">
    <source>
        <dbReference type="Proteomes" id="UP000009168"/>
    </source>
</evidence>
<keyword evidence="1" id="KW-0812">Transmembrane</keyword>
<name>Q23I82_TETTS</name>
<dbReference type="GeneID" id="7830395"/>
<organism evidence="1 2">
    <name type="scientific">Tetrahymena thermophila (strain SB210)</name>
    <dbReference type="NCBI Taxonomy" id="312017"/>
    <lineage>
        <taxon>Eukaryota</taxon>
        <taxon>Sar</taxon>
        <taxon>Alveolata</taxon>
        <taxon>Ciliophora</taxon>
        <taxon>Intramacronucleata</taxon>
        <taxon>Oligohymenophorea</taxon>
        <taxon>Hymenostomatida</taxon>
        <taxon>Tetrahymenina</taxon>
        <taxon>Tetrahymenidae</taxon>
        <taxon>Tetrahymena</taxon>
    </lineage>
</organism>